<dbReference type="PANTHER" id="PTHR30346">
    <property type="entry name" value="TRANSCRIPTIONAL DUAL REGULATOR HCAR-RELATED"/>
    <property type="match status" value="1"/>
</dbReference>
<dbReference type="InterPro" id="IPR036388">
    <property type="entry name" value="WH-like_DNA-bd_sf"/>
</dbReference>
<proteinExistence type="inferred from homology"/>
<accession>A0A5Q2QBK3</accession>
<keyword evidence="3" id="KW-0238">DNA-binding</keyword>
<dbReference type="FunFam" id="1.10.10.10:FF:000001">
    <property type="entry name" value="LysR family transcriptional regulator"/>
    <property type="match status" value="1"/>
</dbReference>
<keyword evidence="5" id="KW-0804">Transcription</keyword>
<keyword evidence="4" id="KW-0010">Activator</keyword>
<organism evidence="7 8">
    <name type="scientific">Litorivicinus lipolyticus</name>
    <dbReference type="NCBI Taxonomy" id="418701"/>
    <lineage>
        <taxon>Bacteria</taxon>
        <taxon>Pseudomonadati</taxon>
        <taxon>Pseudomonadota</taxon>
        <taxon>Gammaproteobacteria</taxon>
        <taxon>Oceanospirillales</taxon>
        <taxon>Litorivicinaceae</taxon>
        <taxon>Litorivicinus</taxon>
    </lineage>
</organism>
<feature type="domain" description="HTH lysR-type" evidence="6">
    <location>
        <begin position="1"/>
        <end position="58"/>
    </location>
</feature>
<dbReference type="InterPro" id="IPR000847">
    <property type="entry name" value="LysR_HTH_N"/>
</dbReference>
<dbReference type="CDD" id="cd08411">
    <property type="entry name" value="PBP2_OxyR"/>
    <property type="match status" value="1"/>
</dbReference>
<evidence type="ECO:0000313" key="8">
    <source>
        <dbReference type="Proteomes" id="UP000388235"/>
    </source>
</evidence>
<dbReference type="PRINTS" id="PR00039">
    <property type="entry name" value="HTHLYSR"/>
</dbReference>
<dbReference type="Proteomes" id="UP000388235">
    <property type="component" value="Chromosome"/>
</dbReference>
<evidence type="ECO:0000259" key="6">
    <source>
        <dbReference type="PROSITE" id="PS50931"/>
    </source>
</evidence>
<dbReference type="InterPro" id="IPR005119">
    <property type="entry name" value="LysR_subst-bd"/>
</dbReference>
<evidence type="ECO:0000256" key="3">
    <source>
        <dbReference type="ARBA" id="ARBA00023125"/>
    </source>
</evidence>
<dbReference type="InterPro" id="IPR036390">
    <property type="entry name" value="WH_DNA-bd_sf"/>
</dbReference>
<dbReference type="OrthoDB" id="9775392at2"/>
<dbReference type="PANTHER" id="PTHR30346:SF26">
    <property type="entry name" value="HYDROGEN PEROXIDE-INDUCIBLE GENES ACTIVATOR"/>
    <property type="match status" value="1"/>
</dbReference>
<dbReference type="GO" id="GO:0003677">
    <property type="term" value="F:DNA binding"/>
    <property type="evidence" value="ECO:0007669"/>
    <property type="project" value="UniProtKB-KW"/>
</dbReference>
<dbReference type="Gene3D" id="1.10.10.10">
    <property type="entry name" value="Winged helix-like DNA-binding domain superfamily/Winged helix DNA-binding domain"/>
    <property type="match status" value="1"/>
</dbReference>
<dbReference type="AlphaFoldDB" id="A0A5Q2QBK3"/>
<dbReference type="SUPFAM" id="SSF53850">
    <property type="entry name" value="Periplasmic binding protein-like II"/>
    <property type="match status" value="1"/>
</dbReference>
<dbReference type="RefSeq" id="WP_153712704.1">
    <property type="nucleotide sequence ID" value="NZ_CP045871.1"/>
</dbReference>
<dbReference type="Pfam" id="PF03466">
    <property type="entry name" value="LysR_substrate"/>
    <property type="match status" value="1"/>
</dbReference>
<dbReference type="Pfam" id="PF00126">
    <property type="entry name" value="HTH_1"/>
    <property type="match status" value="1"/>
</dbReference>
<sequence>MTLTGLRYFVALAQEKHFGRAAERCFVSQPTLSAGIKRLEDELGLALFERARAGVRLMPSAEPLVLQAQRVLEHAHDFAQMASQQRDPLTGAFRLGAIHTVGPYLFPSLIPRALDAAPDMPVIIEEAYTAQLRERLRRGELDAAIVALPFTEVDVLTLPLYDEHFEVVMNHSDPLASKTSIAKADLNRDDLMLLGEGHCLRDQILSACPGLGERLSANHNRESSSLETLRHMVAGGLGISVLPCSAIGTDRYAPGHLVNKPFAEADMKRTVALAWRASFPRPGAITLMAQLLKALARDLNAEPVDA</sequence>
<dbReference type="PROSITE" id="PS50931">
    <property type="entry name" value="HTH_LYSR"/>
    <property type="match status" value="1"/>
</dbReference>
<evidence type="ECO:0000256" key="5">
    <source>
        <dbReference type="ARBA" id="ARBA00023163"/>
    </source>
</evidence>
<dbReference type="KEGG" id="llp:GH975_00940"/>
<comment type="similarity">
    <text evidence="1">Belongs to the LysR transcriptional regulatory family.</text>
</comment>
<dbReference type="Gene3D" id="3.40.190.10">
    <property type="entry name" value="Periplasmic binding protein-like II"/>
    <property type="match status" value="2"/>
</dbReference>
<name>A0A5Q2QBK3_9GAMM</name>
<protein>
    <submittedName>
        <fullName evidence="7">LysR family transcriptional regulator</fullName>
    </submittedName>
</protein>
<dbReference type="GO" id="GO:0003700">
    <property type="term" value="F:DNA-binding transcription factor activity"/>
    <property type="evidence" value="ECO:0007669"/>
    <property type="project" value="InterPro"/>
</dbReference>
<dbReference type="EMBL" id="CP045871">
    <property type="protein sequence ID" value="QGG79200.1"/>
    <property type="molecule type" value="Genomic_DNA"/>
</dbReference>
<evidence type="ECO:0000256" key="2">
    <source>
        <dbReference type="ARBA" id="ARBA00023015"/>
    </source>
</evidence>
<reference evidence="7 8" key="1">
    <citation type="submission" date="2019-11" db="EMBL/GenBank/DDBJ databases">
        <authorList>
            <person name="Khan S.A."/>
            <person name="Jeon C.O."/>
            <person name="Chun B.H."/>
        </authorList>
    </citation>
    <scope>NUCLEOTIDE SEQUENCE [LARGE SCALE GENOMIC DNA]</scope>
    <source>
        <strain evidence="7 8">IMCC 1097</strain>
    </source>
</reference>
<evidence type="ECO:0000313" key="7">
    <source>
        <dbReference type="EMBL" id="QGG79200.1"/>
    </source>
</evidence>
<keyword evidence="8" id="KW-1185">Reference proteome</keyword>
<evidence type="ECO:0000256" key="1">
    <source>
        <dbReference type="ARBA" id="ARBA00009437"/>
    </source>
</evidence>
<evidence type="ECO:0000256" key="4">
    <source>
        <dbReference type="ARBA" id="ARBA00023159"/>
    </source>
</evidence>
<dbReference type="SUPFAM" id="SSF46785">
    <property type="entry name" value="Winged helix' DNA-binding domain"/>
    <property type="match status" value="1"/>
</dbReference>
<dbReference type="GO" id="GO:0032993">
    <property type="term" value="C:protein-DNA complex"/>
    <property type="evidence" value="ECO:0007669"/>
    <property type="project" value="TreeGrafter"/>
</dbReference>
<gene>
    <name evidence="7" type="ORF">GH975_00940</name>
</gene>
<keyword evidence="2" id="KW-0805">Transcription regulation</keyword>